<evidence type="ECO:0000313" key="2">
    <source>
        <dbReference type="EMBL" id="KAK2022556.1"/>
    </source>
</evidence>
<keyword evidence="1" id="KW-1133">Transmembrane helix</keyword>
<gene>
    <name evidence="2" type="ORF">LX32DRAFT_191179</name>
</gene>
<name>A0AAD9LUH4_9PEZI</name>
<accession>A0AAD9LUH4</accession>
<proteinExistence type="predicted"/>
<dbReference type="Proteomes" id="UP001232148">
    <property type="component" value="Unassembled WGS sequence"/>
</dbReference>
<protein>
    <submittedName>
        <fullName evidence="2">Uncharacterized protein</fullName>
    </submittedName>
</protein>
<evidence type="ECO:0000313" key="3">
    <source>
        <dbReference type="Proteomes" id="UP001232148"/>
    </source>
</evidence>
<comment type="caution">
    <text evidence="2">The sequence shown here is derived from an EMBL/GenBank/DDBJ whole genome shotgun (WGS) entry which is preliminary data.</text>
</comment>
<keyword evidence="1" id="KW-0472">Membrane</keyword>
<reference evidence="2" key="1">
    <citation type="submission" date="2021-06" db="EMBL/GenBank/DDBJ databases">
        <title>Comparative genomics, transcriptomics and evolutionary studies reveal genomic signatures of adaptation to plant cell wall in hemibiotrophic fungi.</title>
        <authorList>
            <consortium name="DOE Joint Genome Institute"/>
            <person name="Baroncelli R."/>
            <person name="Diaz J.F."/>
            <person name="Benocci T."/>
            <person name="Peng M."/>
            <person name="Battaglia E."/>
            <person name="Haridas S."/>
            <person name="Andreopoulos W."/>
            <person name="Labutti K."/>
            <person name="Pangilinan J."/>
            <person name="Floch G.L."/>
            <person name="Makela M.R."/>
            <person name="Henrissat B."/>
            <person name="Grigoriev I.V."/>
            <person name="Crouch J.A."/>
            <person name="De Vries R.P."/>
            <person name="Sukno S.A."/>
            <person name="Thon M.R."/>
        </authorList>
    </citation>
    <scope>NUCLEOTIDE SEQUENCE</scope>
    <source>
        <strain evidence="2">MAFF235873</strain>
    </source>
</reference>
<keyword evidence="3" id="KW-1185">Reference proteome</keyword>
<sequence>MACREGHKHFLGKVISRCVLAYMSRRAAFLSVSQSVSQPQERRREGGRVGRCWRVIGKLLVSTSPLPSLSPSHFFLLAFVLAACLFAWRIKSAVASAWTCTYMEGCVYRRPTQRKSCWT</sequence>
<dbReference type="AlphaFoldDB" id="A0AAD9LUH4"/>
<keyword evidence="1" id="KW-0812">Transmembrane</keyword>
<organism evidence="2 3">
    <name type="scientific">Colletotrichum zoysiae</name>
    <dbReference type="NCBI Taxonomy" id="1216348"/>
    <lineage>
        <taxon>Eukaryota</taxon>
        <taxon>Fungi</taxon>
        <taxon>Dikarya</taxon>
        <taxon>Ascomycota</taxon>
        <taxon>Pezizomycotina</taxon>
        <taxon>Sordariomycetes</taxon>
        <taxon>Hypocreomycetidae</taxon>
        <taxon>Glomerellales</taxon>
        <taxon>Glomerellaceae</taxon>
        <taxon>Colletotrichum</taxon>
        <taxon>Colletotrichum graminicola species complex</taxon>
    </lineage>
</organism>
<evidence type="ECO:0000256" key="1">
    <source>
        <dbReference type="SAM" id="Phobius"/>
    </source>
</evidence>
<feature type="transmembrane region" description="Helical" evidence="1">
    <location>
        <begin position="69"/>
        <end position="88"/>
    </location>
</feature>
<dbReference type="EMBL" id="MU843038">
    <property type="protein sequence ID" value="KAK2022556.1"/>
    <property type="molecule type" value="Genomic_DNA"/>
</dbReference>